<dbReference type="PANTHER" id="PTHR25462:SF305">
    <property type="entry name" value="RING-TYPE DOMAIN-CONTAINING PROTEIN"/>
    <property type="match status" value="1"/>
</dbReference>
<reference evidence="8 9" key="1">
    <citation type="submission" date="2024-11" db="EMBL/GenBank/DDBJ databases">
        <title>Adaptive evolution of stress response genes in parasites aligns with host niche diversity.</title>
        <authorList>
            <person name="Hahn C."/>
            <person name="Resl P."/>
        </authorList>
    </citation>
    <scope>NUCLEOTIDE SEQUENCE [LARGE SCALE GENOMIC DNA]</scope>
    <source>
        <strain evidence="8">EGGRZ-B1_66</strain>
        <tissue evidence="8">Body</tissue>
    </source>
</reference>
<dbReference type="PROSITE" id="PS50119">
    <property type="entry name" value="ZF_BBOX"/>
    <property type="match status" value="2"/>
</dbReference>
<dbReference type="PROSITE" id="PS50089">
    <property type="entry name" value="ZF_RING_2"/>
    <property type="match status" value="1"/>
</dbReference>
<evidence type="ECO:0000256" key="2">
    <source>
        <dbReference type="ARBA" id="ARBA00022771"/>
    </source>
</evidence>
<sequence length="708" mass="78820">MCCFNVAIASFATEEAHSIAWTDGHSTPTSEASVSERMSANRSHHQSPTSTTFNSHPPMAGLGFGFLAQEIYEEFLVCKICLDSYRNPKSLNCLHTFCESCIEQHISGEVTYNKHTDYRDFMCPLCRKRTQLPMGGVKKLPDNFMIIGLTDLMSRQNNRSTPSPSFLLPSSADNGTIDNRAKGFTKSQLDESGDRLGDLPANQNQTPTFGDCEICSQLYAAERGRSTTPMHHLELRGPGQRKIHRACSANLSVASKASARCLDCNKLLCNECVQRHRSIKVTKDHAIFELEKAQNVACVEHPEECVRFYCEACSCCVCVLCTFNRHRDHEVCSFHEAVLKTKSELKSKCSSLSSRLEKSENRLQTVSRVANMVESIELQIKDTAEALILRPFLRSQRCHRRMFVNVSSQGWQYLSSKSQQLVKSVVATTAQTSIETESRTRTVTHAVWGTVTIQQDAEDLLRDLHRRVGRVNMEAIDRRLDLQNQIEKSCQVKSDVERVLSLDQDFDLLSERKGLLERLSGLMQENGNTGLTCGSTGLGISPLFFHCGQANLGTLSDSPNPSTEPESKENLDNSPIAVHSTVKTYCNAAVQSGENASLIKGAKTQRHRAVNTEVSSTEDKDTNTYPRGIGISLVFGDANSNQEETYSQLPDGRIVNANGTEVDLDAFDNLTRARIRRKLRQRVSTDETSGSLHLNPPANRRYSAFPDT</sequence>
<evidence type="ECO:0000256" key="5">
    <source>
        <dbReference type="SAM" id="MobiDB-lite"/>
    </source>
</evidence>
<feature type="compositionally biased region" description="Polar residues" evidence="5">
    <location>
        <begin position="24"/>
        <end position="55"/>
    </location>
</feature>
<gene>
    <name evidence="8" type="ORF">Ciccas_000925</name>
</gene>
<feature type="domain" description="B box-type" evidence="7">
    <location>
        <begin position="293"/>
        <end position="334"/>
    </location>
</feature>
<keyword evidence="2 4" id="KW-0863">Zinc-finger</keyword>
<keyword evidence="3" id="KW-0862">Zinc</keyword>
<proteinExistence type="predicted"/>
<dbReference type="AlphaFoldDB" id="A0ABD2QNS7"/>
<evidence type="ECO:0000313" key="9">
    <source>
        <dbReference type="Proteomes" id="UP001626550"/>
    </source>
</evidence>
<organism evidence="8 9">
    <name type="scientific">Cichlidogyrus casuarinus</name>
    <dbReference type="NCBI Taxonomy" id="1844966"/>
    <lineage>
        <taxon>Eukaryota</taxon>
        <taxon>Metazoa</taxon>
        <taxon>Spiralia</taxon>
        <taxon>Lophotrochozoa</taxon>
        <taxon>Platyhelminthes</taxon>
        <taxon>Monogenea</taxon>
        <taxon>Monopisthocotylea</taxon>
        <taxon>Dactylogyridea</taxon>
        <taxon>Ancyrocephalidae</taxon>
        <taxon>Cichlidogyrus</taxon>
    </lineage>
</organism>
<feature type="domain" description="RING-type" evidence="6">
    <location>
        <begin position="78"/>
        <end position="127"/>
    </location>
</feature>
<dbReference type="Pfam" id="PF00643">
    <property type="entry name" value="zf-B_box"/>
    <property type="match status" value="1"/>
</dbReference>
<dbReference type="InterPro" id="IPR047153">
    <property type="entry name" value="TRIM45/56/19-like"/>
</dbReference>
<dbReference type="Pfam" id="PF00097">
    <property type="entry name" value="zf-C3HC4"/>
    <property type="match status" value="1"/>
</dbReference>
<dbReference type="PANTHER" id="PTHR25462">
    <property type="entry name" value="BONUS, ISOFORM C-RELATED"/>
    <property type="match status" value="1"/>
</dbReference>
<keyword evidence="1" id="KW-0479">Metal-binding</keyword>
<name>A0ABD2QNS7_9PLAT</name>
<dbReference type="EMBL" id="JBJKFK010000055">
    <property type="protein sequence ID" value="KAL3320396.1"/>
    <property type="molecule type" value="Genomic_DNA"/>
</dbReference>
<dbReference type="GO" id="GO:0008270">
    <property type="term" value="F:zinc ion binding"/>
    <property type="evidence" value="ECO:0007669"/>
    <property type="project" value="UniProtKB-KW"/>
</dbReference>
<feature type="region of interest" description="Disordered" evidence="5">
    <location>
        <begin position="680"/>
        <end position="708"/>
    </location>
</feature>
<dbReference type="CDD" id="cd19756">
    <property type="entry name" value="Bbox2"/>
    <property type="match status" value="1"/>
</dbReference>
<dbReference type="CDD" id="cd16584">
    <property type="entry name" value="RING-HC_TRIM56_C-V"/>
    <property type="match status" value="1"/>
</dbReference>
<evidence type="ECO:0000259" key="6">
    <source>
        <dbReference type="PROSITE" id="PS50089"/>
    </source>
</evidence>
<dbReference type="SMART" id="SM00184">
    <property type="entry name" value="RING"/>
    <property type="match status" value="1"/>
</dbReference>
<dbReference type="InterPro" id="IPR000315">
    <property type="entry name" value="Znf_B-box"/>
</dbReference>
<dbReference type="PROSITE" id="PS00518">
    <property type="entry name" value="ZF_RING_1"/>
    <property type="match status" value="1"/>
</dbReference>
<dbReference type="SUPFAM" id="SSF57850">
    <property type="entry name" value="RING/U-box"/>
    <property type="match status" value="1"/>
</dbReference>
<keyword evidence="9" id="KW-1185">Reference proteome</keyword>
<comment type="caution">
    <text evidence="8">The sequence shown here is derived from an EMBL/GenBank/DDBJ whole genome shotgun (WGS) entry which is preliminary data.</text>
</comment>
<protein>
    <submittedName>
        <fullName evidence="8">Uncharacterized protein</fullName>
    </submittedName>
</protein>
<evidence type="ECO:0000256" key="4">
    <source>
        <dbReference type="PROSITE-ProRule" id="PRU00024"/>
    </source>
</evidence>
<feature type="compositionally biased region" description="Polar residues" evidence="5">
    <location>
        <begin position="554"/>
        <end position="564"/>
    </location>
</feature>
<dbReference type="SUPFAM" id="SSF57845">
    <property type="entry name" value="B-box zinc-binding domain"/>
    <property type="match status" value="1"/>
</dbReference>
<evidence type="ECO:0000256" key="3">
    <source>
        <dbReference type="ARBA" id="ARBA00022833"/>
    </source>
</evidence>
<dbReference type="Proteomes" id="UP001626550">
    <property type="component" value="Unassembled WGS sequence"/>
</dbReference>
<dbReference type="InterPro" id="IPR001841">
    <property type="entry name" value="Znf_RING"/>
</dbReference>
<evidence type="ECO:0000313" key="8">
    <source>
        <dbReference type="EMBL" id="KAL3320396.1"/>
    </source>
</evidence>
<feature type="region of interest" description="Disordered" evidence="5">
    <location>
        <begin position="22"/>
        <end position="55"/>
    </location>
</feature>
<dbReference type="Gene3D" id="3.30.160.60">
    <property type="entry name" value="Classic Zinc Finger"/>
    <property type="match status" value="1"/>
</dbReference>
<dbReference type="InterPro" id="IPR013083">
    <property type="entry name" value="Znf_RING/FYVE/PHD"/>
</dbReference>
<dbReference type="InterPro" id="IPR017907">
    <property type="entry name" value="Znf_RING_CS"/>
</dbReference>
<feature type="domain" description="B box-type" evidence="7">
    <location>
        <begin position="242"/>
        <end position="290"/>
    </location>
</feature>
<feature type="region of interest" description="Disordered" evidence="5">
    <location>
        <begin position="554"/>
        <end position="573"/>
    </location>
</feature>
<evidence type="ECO:0000256" key="1">
    <source>
        <dbReference type="ARBA" id="ARBA00022723"/>
    </source>
</evidence>
<evidence type="ECO:0000259" key="7">
    <source>
        <dbReference type="PROSITE" id="PS50119"/>
    </source>
</evidence>
<dbReference type="InterPro" id="IPR018957">
    <property type="entry name" value="Znf_C3HC4_RING-type"/>
</dbReference>
<dbReference type="Gene3D" id="3.30.40.10">
    <property type="entry name" value="Zinc/RING finger domain, C3HC4 (zinc finger)"/>
    <property type="match status" value="1"/>
</dbReference>
<accession>A0ABD2QNS7</accession>